<dbReference type="Proteomes" id="UP000315868">
    <property type="component" value="Unassembled WGS sequence"/>
</dbReference>
<proteinExistence type="predicted"/>
<evidence type="ECO:0000256" key="1">
    <source>
        <dbReference type="SAM" id="MobiDB-lite"/>
    </source>
</evidence>
<dbReference type="EMBL" id="SFAM01000098">
    <property type="protein sequence ID" value="TRV11360.1"/>
    <property type="molecule type" value="Genomic_DNA"/>
</dbReference>
<evidence type="ECO:0000313" key="2">
    <source>
        <dbReference type="EMBL" id="TRV11360.1"/>
    </source>
</evidence>
<reference evidence="2 3" key="1">
    <citation type="submission" date="2019-01" db="EMBL/GenBank/DDBJ databases">
        <title>Coherence of Microcystis species and biogeography revealed through population genomics.</title>
        <authorList>
            <person name="Perez-Carrascal O.M."/>
            <person name="Terrat Y."/>
            <person name="Giani A."/>
            <person name="Fortin N."/>
            <person name="Tromas N."/>
            <person name="Shapiro B.J."/>
        </authorList>
    </citation>
    <scope>NUCLEOTIDE SEQUENCE [LARGE SCALE GENOMIC DNA]</scope>
    <source>
        <strain evidence="2">Mf_QC_C_20070823_S10D</strain>
    </source>
</reference>
<feature type="compositionally biased region" description="Pro residues" evidence="1">
    <location>
        <begin position="1"/>
        <end position="15"/>
    </location>
</feature>
<comment type="caution">
    <text evidence="2">The sequence shown here is derived from an EMBL/GenBank/DDBJ whole genome shotgun (WGS) entry which is preliminary data.</text>
</comment>
<dbReference type="AlphaFoldDB" id="A0A552KTQ7"/>
<protein>
    <submittedName>
        <fullName evidence="2">Uncharacterized protein</fullName>
    </submittedName>
</protein>
<name>A0A552KTQ7_9CHRO</name>
<gene>
    <name evidence="2" type="ORF">EWV45_11695</name>
</gene>
<evidence type="ECO:0000313" key="3">
    <source>
        <dbReference type="Proteomes" id="UP000315868"/>
    </source>
</evidence>
<sequence length="85" mass="9758">MGKTPHPTPHTPHPTPTKNFLPQTLIRPSKLKFKIEKLDFALIFSILYINSTPVFAQSSHSILGRWDNIRLSTNNLISYRVFQKA</sequence>
<organism evidence="2 3">
    <name type="scientific">Microcystis flos-aquae Mf_QC_C_20070823_S10D</name>
    <dbReference type="NCBI Taxonomy" id="2486236"/>
    <lineage>
        <taxon>Bacteria</taxon>
        <taxon>Bacillati</taxon>
        <taxon>Cyanobacteriota</taxon>
        <taxon>Cyanophyceae</taxon>
        <taxon>Oscillatoriophycideae</taxon>
        <taxon>Chroococcales</taxon>
        <taxon>Microcystaceae</taxon>
        <taxon>Microcystis</taxon>
    </lineage>
</organism>
<feature type="region of interest" description="Disordered" evidence="1">
    <location>
        <begin position="1"/>
        <end position="21"/>
    </location>
</feature>
<accession>A0A552KTQ7</accession>